<feature type="compositionally biased region" description="Basic and acidic residues" evidence="1">
    <location>
        <begin position="8"/>
        <end position="17"/>
    </location>
</feature>
<sequence length="120" mass="13319">MEEVPNGQKDDDMRVADNPEPATSTKLFVSSCESGVDRVRASSFDRGLGRQHREREIIFTSATSAAGRDARQYFVFLGSSYIVSRFTQLQSSGSRVIVALLQQRPTGAARVNVDHFRLLP</sequence>
<dbReference type="EMBL" id="CAJPDR010000049">
    <property type="protein sequence ID" value="CAF9911591.1"/>
    <property type="molecule type" value="Genomic_DNA"/>
</dbReference>
<dbReference type="Proteomes" id="UP000664203">
    <property type="component" value="Unassembled WGS sequence"/>
</dbReference>
<dbReference type="AlphaFoldDB" id="A0A8H3EQL0"/>
<accession>A0A8H3EQL0</accession>
<organism evidence="2 3">
    <name type="scientific">Alectoria fallacina</name>
    <dbReference type="NCBI Taxonomy" id="1903189"/>
    <lineage>
        <taxon>Eukaryota</taxon>
        <taxon>Fungi</taxon>
        <taxon>Dikarya</taxon>
        <taxon>Ascomycota</taxon>
        <taxon>Pezizomycotina</taxon>
        <taxon>Lecanoromycetes</taxon>
        <taxon>OSLEUM clade</taxon>
        <taxon>Lecanoromycetidae</taxon>
        <taxon>Lecanorales</taxon>
        <taxon>Lecanorineae</taxon>
        <taxon>Parmeliaceae</taxon>
        <taxon>Alectoria</taxon>
    </lineage>
</organism>
<protein>
    <submittedName>
        <fullName evidence="2">Uncharacterized protein</fullName>
    </submittedName>
</protein>
<proteinExistence type="predicted"/>
<evidence type="ECO:0000256" key="1">
    <source>
        <dbReference type="SAM" id="MobiDB-lite"/>
    </source>
</evidence>
<evidence type="ECO:0000313" key="3">
    <source>
        <dbReference type="Proteomes" id="UP000664203"/>
    </source>
</evidence>
<name>A0A8H3EQL0_9LECA</name>
<comment type="caution">
    <text evidence="2">The sequence shown here is derived from an EMBL/GenBank/DDBJ whole genome shotgun (WGS) entry which is preliminary data.</text>
</comment>
<evidence type="ECO:0000313" key="2">
    <source>
        <dbReference type="EMBL" id="CAF9911591.1"/>
    </source>
</evidence>
<keyword evidence="3" id="KW-1185">Reference proteome</keyword>
<gene>
    <name evidence="2" type="ORF">ALECFALPRED_007405</name>
</gene>
<reference evidence="2" key="1">
    <citation type="submission" date="2021-03" db="EMBL/GenBank/DDBJ databases">
        <authorList>
            <person name="Tagirdzhanova G."/>
        </authorList>
    </citation>
    <scope>NUCLEOTIDE SEQUENCE</scope>
</reference>
<feature type="region of interest" description="Disordered" evidence="1">
    <location>
        <begin position="1"/>
        <end position="24"/>
    </location>
</feature>